<evidence type="ECO:0000313" key="1">
    <source>
        <dbReference type="EMBL" id="CAG8794270.1"/>
    </source>
</evidence>
<proteinExistence type="predicted"/>
<comment type="caution">
    <text evidence="1">The sequence shown here is derived from an EMBL/GenBank/DDBJ whole genome shotgun (WGS) entry which is preliminary data.</text>
</comment>
<evidence type="ECO:0000313" key="2">
    <source>
        <dbReference type="Proteomes" id="UP000789405"/>
    </source>
</evidence>
<feature type="non-terminal residue" evidence="1">
    <location>
        <position position="1"/>
    </location>
</feature>
<dbReference type="OrthoDB" id="2419736at2759"/>
<feature type="non-terminal residue" evidence="1">
    <location>
        <position position="230"/>
    </location>
</feature>
<keyword evidence="2" id="KW-1185">Reference proteome</keyword>
<organism evidence="1 2">
    <name type="scientific">Dentiscutata erythropus</name>
    <dbReference type="NCBI Taxonomy" id="1348616"/>
    <lineage>
        <taxon>Eukaryota</taxon>
        <taxon>Fungi</taxon>
        <taxon>Fungi incertae sedis</taxon>
        <taxon>Mucoromycota</taxon>
        <taxon>Glomeromycotina</taxon>
        <taxon>Glomeromycetes</taxon>
        <taxon>Diversisporales</taxon>
        <taxon>Gigasporaceae</taxon>
        <taxon>Dentiscutata</taxon>
    </lineage>
</organism>
<dbReference type="Proteomes" id="UP000789405">
    <property type="component" value="Unassembled WGS sequence"/>
</dbReference>
<dbReference type="EMBL" id="CAJVPY010029510">
    <property type="protein sequence ID" value="CAG8794270.1"/>
    <property type="molecule type" value="Genomic_DNA"/>
</dbReference>
<name>A0A9N9P6G3_9GLOM</name>
<accession>A0A9N9P6G3</accession>
<reference evidence="1" key="1">
    <citation type="submission" date="2021-06" db="EMBL/GenBank/DDBJ databases">
        <authorList>
            <person name="Kallberg Y."/>
            <person name="Tangrot J."/>
            <person name="Rosling A."/>
        </authorList>
    </citation>
    <scope>NUCLEOTIDE SEQUENCE</scope>
    <source>
        <strain evidence="1">MA453B</strain>
    </source>
</reference>
<protein>
    <submittedName>
        <fullName evidence="1">24840_t:CDS:1</fullName>
    </submittedName>
</protein>
<dbReference type="AlphaFoldDB" id="A0A9N9P6G3"/>
<sequence>LIYPIEYEIGNQEWKAMLKNVGCFDITPYKKDQSKFEFWSRSITLDSNRSSLSILYNLGFVISVPLYFSMNAFWNSFHNSLEINKCGINGRRQVSNDLIRAARKHVRIYGPGGLVTNKPELDMEKCFDVTVGQNIENAIKGIKGTSVANLNPIRDRGSAQDIPGIGKWKIFTIAELDKFRKKDIYKPTLQVSTHTTPSSEWEMLIPNSSRLILSRFTRESLVKELEKRNF</sequence>
<gene>
    <name evidence="1" type="ORF">DERYTH_LOCUS22034</name>
</gene>